<dbReference type="Proteomes" id="UP000809273">
    <property type="component" value="Unassembled WGS sequence"/>
</dbReference>
<sequence>MFTRADKILIVALIVVSALSYPAIRHFFSGGTFVSIEVSGEERRVVRLGLDKEITVPGKIGDSVIRFDEKGVRFVDSPCVDKNCIEAGRIKKEGEVLRCEANDVTVRIIGANGKSAKGRGIDFITR</sequence>
<dbReference type="EMBL" id="JAFGIX010000080">
    <property type="protein sequence ID" value="MBN1574461.1"/>
    <property type="molecule type" value="Genomic_DNA"/>
</dbReference>
<evidence type="ECO:0000313" key="1">
    <source>
        <dbReference type="EMBL" id="MBN1574461.1"/>
    </source>
</evidence>
<comment type="caution">
    <text evidence="1">The sequence shown here is derived from an EMBL/GenBank/DDBJ whole genome shotgun (WGS) entry which is preliminary data.</text>
</comment>
<gene>
    <name evidence="1" type="ORF">JW984_14785</name>
</gene>
<proteinExistence type="predicted"/>
<dbReference type="Gene3D" id="2.60.320.10">
    <property type="entry name" value="N-utilization substance G protein NusG, insert domain"/>
    <property type="match status" value="1"/>
</dbReference>
<dbReference type="Pfam" id="PF07009">
    <property type="entry name" value="NusG_II"/>
    <property type="match status" value="1"/>
</dbReference>
<dbReference type="AlphaFoldDB" id="A0A9D8KGR8"/>
<evidence type="ECO:0000313" key="2">
    <source>
        <dbReference type="Proteomes" id="UP000809273"/>
    </source>
</evidence>
<reference evidence="1" key="1">
    <citation type="journal article" date="2021" name="Environ. Microbiol.">
        <title>Genomic characterization of three novel Desulfobacterota classes expand the metabolic and phylogenetic diversity of the phylum.</title>
        <authorList>
            <person name="Murphy C.L."/>
            <person name="Biggerstaff J."/>
            <person name="Eichhorn A."/>
            <person name="Ewing E."/>
            <person name="Shahan R."/>
            <person name="Soriano D."/>
            <person name="Stewart S."/>
            <person name="VanMol K."/>
            <person name="Walker R."/>
            <person name="Walters P."/>
            <person name="Elshahed M.S."/>
            <person name="Youssef N.H."/>
        </authorList>
    </citation>
    <scope>NUCLEOTIDE SEQUENCE</scope>
    <source>
        <strain evidence="1">Zod_Metabat.24</strain>
    </source>
</reference>
<dbReference type="InterPro" id="IPR038690">
    <property type="entry name" value="NusG_2_sf"/>
</dbReference>
<organism evidence="1 2">
    <name type="scientific">Candidatus Zymogenus saltonus</name>
    <dbReference type="NCBI Taxonomy" id="2844893"/>
    <lineage>
        <taxon>Bacteria</taxon>
        <taxon>Deltaproteobacteria</taxon>
        <taxon>Candidatus Zymogenia</taxon>
        <taxon>Candidatus Zymogeniales</taxon>
        <taxon>Candidatus Zymogenaceae</taxon>
        <taxon>Candidatus Zymogenus</taxon>
    </lineage>
</organism>
<accession>A0A9D8KGR8</accession>
<reference evidence="1" key="2">
    <citation type="submission" date="2021-01" db="EMBL/GenBank/DDBJ databases">
        <authorList>
            <person name="Hahn C.R."/>
            <person name="Youssef N.H."/>
            <person name="Elshahed M."/>
        </authorList>
    </citation>
    <scope>NUCLEOTIDE SEQUENCE</scope>
    <source>
        <strain evidence="1">Zod_Metabat.24</strain>
    </source>
</reference>
<name>A0A9D8KGR8_9DELT</name>
<protein>
    <submittedName>
        <fullName evidence="1">NusG domain II-containing protein</fullName>
    </submittedName>
</protein>
<dbReference type="SUPFAM" id="SSF82004">
    <property type="entry name" value="N-utilization substance G protein NusG, insert domain"/>
    <property type="match status" value="1"/>
</dbReference>